<dbReference type="OrthoDB" id="9813800at2"/>
<evidence type="ECO:0000313" key="3">
    <source>
        <dbReference type="Proteomes" id="UP000009011"/>
    </source>
</evidence>
<dbReference type="GO" id="GO:0005886">
    <property type="term" value="C:plasma membrane"/>
    <property type="evidence" value="ECO:0007669"/>
    <property type="project" value="TreeGrafter"/>
</dbReference>
<feature type="transmembrane region" description="Helical" evidence="1">
    <location>
        <begin position="12"/>
        <end position="40"/>
    </location>
</feature>
<dbReference type="STRING" id="1191523.MROS_0840"/>
<evidence type="ECO:0008006" key="4">
    <source>
        <dbReference type="Google" id="ProtNLM"/>
    </source>
</evidence>
<name>I7A2D0_MELRP</name>
<protein>
    <recommendedName>
        <fullName evidence="4">Inner membrane protein YbaN</fullName>
    </recommendedName>
</protein>
<dbReference type="AlphaFoldDB" id="I7A2D0"/>
<gene>
    <name evidence="2" type="ordered locus">MROS_0840</name>
</gene>
<proteinExistence type="predicted"/>
<dbReference type="RefSeq" id="WP_014855517.1">
    <property type="nucleotide sequence ID" value="NC_018178.1"/>
</dbReference>
<keyword evidence="1" id="KW-1133">Transmembrane helix</keyword>
<dbReference type="Pfam" id="PF04304">
    <property type="entry name" value="DUF454"/>
    <property type="match status" value="1"/>
</dbReference>
<feature type="transmembrane region" description="Helical" evidence="1">
    <location>
        <begin position="78"/>
        <end position="95"/>
    </location>
</feature>
<reference evidence="2 3" key="1">
    <citation type="journal article" date="2013" name="PLoS ONE">
        <title>Genomic analysis of Melioribacter roseus, facultatively anaerobic organotrophic bacterium representing a novel deep lineage within Bacteriodetes/Chlorobi group.</title>
        <authorList>
            <person name="Kadnikov V.V."/>
            <person name="Mardanov A.V."/>
            <person name="Podosokorskaya O.A."/>
            <person name="Gavrilov S.N."/>
            <person name="Kublanov I.V."/>
            <person name="Beletsky A.V."/>
            <person name="Bonch-Osmolovskaya E.A."/>
            <person name="Ravin N.V."/>
        </authorList>
    </citation>
    <scope>NUCLEOTIDE SEQUENCE [LARGE SCALE GENOMIC DNA]</scope>
    <source>
        <strain evidence="3">JCM 17771 / P3M-2</strain>
    </source>
</reference>
<keyword evidence="3" id="KW-1185">Reference proteome</keyword>
<dbReference type="PATRIC" id="fig|1191523.3.peg.886"/>
<dbReference type="Proteomes" id="UP000009011">
    <property type="component" value="Chromosome"/>
</dbReference>
<dbReference type="eggNOG" id="COG2832">
    <property type="taxonomic scope" value="Bacteria"/>
</dbReference>
<evidence type="ECO:0000256" key="1">
    <source>
        <dbReference type="SAM" id="Phobius"/>
    </source>
</evidence>
<dbReference type="KEGG" id="mro:MROS_0840"/>
<feature type="transmembrane region" description="Helical" evidence="1">
    <location>
        <begin position="101"/>
        <end position="119"/>
    </location>
</feature>
<dbReference type="InterPro" id="IPR007401">
    <property type="entry name" value="DUF454"/>
</dbReference>
<dbReference type="EMBL" id="CP003557">
    <property type="protein sequence ID" value="AFN74081.1"/>
    <property type="molecule type" value="Genomic_DNA"/>
</dbReference>
<keyword evidence="1" id="KW-0812">Transmembrane</keyword>
<dbReference type="HOGENOM" id="CLU_113299_2_1_10"/>
<sequence>MKSLYRRILIVFGWIFVGLGIIGIFLPLMPTTVFFILAAASFARSSEKFYNWLINHPRFGKIVKSYMEQRGIPRKSKIIAITMVILTIGSSAVFFTSSLTLRIILAIIAFGVIAYLLSLKTVDVAESD</sequence>
<dbReference type="PANTHER" id="PTHR35813">
    <property type="entry name" value="INNER MEMBRANE PROTEIN YBAN"/>
    <property type="match status" value="1"/>
</dbReference>
<keyword evidence="1" id="KW-0472">Membrane</keyword>
<dbReference type="PANTHER" id="PTHR35813:SF1">
    <property type="entry name" value="INNER MEMBRANE PROTEIN YBAN"/>
    <property type="match status" value="1"/>
</dbReference>
<organism evidence="2 3">
    <name type="scientific">Melioribacter roseus (strain DSM 23840 / JCM 17771 / VKM B-2668 / P3M-2)</name>
    <dbReference type="NCBI Taxonomy" id="1191523"/>
    <lineage>
        <taxon>Bacteria</taxon>
        <taxon>Pseudomonadati</taxon>
        <taxon>Ignavibacteriota</taxon>
        <taxon>Ignavibacteria</taxon>
        <taxon>Ignavibacteriales</taxon>
        <taxon>Melioribacteraceae</taxon>
        <taxon>Melioribacter</taxon>
    </lineage>
</organism>
<dbReference type="PIRSF" id="PIRSF016789">
    <property type="entry name" value="DUF454"/>
    <property type="match status" value="1"/>
</dbReference>
<accession>I7A2D0</accession>
<evidence type="ECO:0000313" key="2">
    <source>
        <dbReference type="EMBL" id="AFN74081.1"/>
    </source>
</evidence>